<dbReference type="EMBL" id="NQVE01000204">
    <property type="protein sequence ID" value="RAL38936.1"/>
    <property type="molecule type" value="Genomic_DNA"/>
</dbReference>
<protein>
    <recommendedName>
        <fullName evidence="3">Protein kinase domain-containing protein</fullName>
    </recommendedName>
</protein>
<name>A0A328D0G8_9ASTE</name>
<evidence type="ECO:0000259" key="3">
    <source>
        <dbReference type="PROSITE" id="PS50011"/>
    </source>
</evidence>
<keyword evidence="1" id="KW-0547">Nucleotide-binding</keyword>
<organism evidence="4 5">
    <name type="scientific">Cuscuta australis</name>
    <dbReference type="NCBI Taxonomy" id="267555"/>
    <lineage>
        <taxon>Eukaryota</taxon>
        <taxon>Viridiplantae</taxon>
        <taxon>Streptophyta</taxon>
        <taxon>Embryophyta</taxon>
        <taxon>Tracheophyta</taxon>
        <taxon>Spermatophyta</taxon>
        <taxon>Magnoliopsida</taxon>
        <taxon>eudicotyledons</taxon>
        <taxon>Gunneridae</taxon>
        <taxon>Pentapetalae</taxon>
        <taxon>asterids</taxon>
        <taxon>lamiids</taxon>
        <taxon>Solanales</taxon>
        <taxon>Convolvulaceae</taxon>
        <taxon>Cuscuteae</taxon>
        <taxon>Cuscuta</taxon>
        <taxon>Cuscuta subgen. Grammica</taxon>
        <taxon>Cuscuta sect. Cleistogrammica</taxon>
    </lineage>
</organism>
<proteinExistence type="predicted"/>
<accession>A0A328D0G8</accession>
<comment type="caution">
    <text evidence="4">The sequence shown here is derived from an EMBL/GenBank/DDBJ whole genome shotgun (WGS) entry which is preliminary data.</text>
</comment>
<reference evidence="4 5" key="1">
    <citation type="submission" date="2018-06" db="EMBL/GenBank/DDBJ databases">
        <title>The Genome of Cuscuta australis (Dodder) Provides Insight into the Evolution of Plant Parasitism.</title>
        <authorList>
            <person name="Liu H."/>
        </authorList>
    </citation>
    <scope>NUCLEOTIDE SEQUENCE [LARGE SCALE GENOMIC DNA]</scope>
    <source>
        <strain evidence="5">cv. Yunnan</strain>
        <tissue evidence="4">Vines</tissue>
    </source>
</reference>
<dbReference type="PANTHER" id="PTHR27001:SF20">
    <property type="entry name" value="PROTEIN KINASE SUPERFAMILY PROTEIN"/>
    <property type="match status" value="1"/>
</dbReference>
<dbReference type="GO" id="GO:0004672">
    <property type="term" value="F:protein kinase activity"/>
    <property type="evidence" value="ECO:0007669"/>
    <property type="project" value="InterPro"/>
</dbReference>
<dbReference type="InterPro" id="IPR001245">
    <property type="entry name" value="Ser-Thr/Tyr_kinase_cat_dom"/>
</dbReference>
<keyword evidence="5" id="KW-1185">Reference proteome</keyword>
<dbReference type="Gene3D" id="1.10.510.10">
    <property type="entry name" value="Transferase(Phosphotransferase) domain 1"/>
    <property type="match status" value="1"/>
</dbReference>
<dbReference type="FunFam" id="3.30.200.20:FF:000521">
    <property type="entry name" value="Protein kinase superfamily protein"/>
    <property type="match status" value="1"/>
</dbReference>
<dbReference type="AlphaFoldDB" id="A0A328D0G8"/>
<dbReference type="InterPro" id="IPR011009">
    <property type="entry name" value="Kinase-like_dom_sf"/>
</dbReference>
<evidence type="ECO:0000313" key="4">
    <source>
        <dbReference type="EMBL" id="RAL38936.1"/>
    </source>
</evidence>
<dbReference type="Gene3D" id="3.30.200.20">
    <property type="entry name" value="Phosphorylase Kinase, domain 1"/>
    <property type="match status" value="1"/>
</dbReference>
<gene>
    <name evidence="4" type="ORF">DM860_014762</name>
</gene>
<dbReference type="PROSITE" id="PS50011">
    <property type="entry name" value="PROTEIN_KINASE_DOM"/>
    <property type="match status" value="1"/>
</dbReference>
<feature type="domain" description="Protein kinase" evidence="3">
    <location>
        <begin position="46"/>
        <end position="312"/>
    </location>
</feature>
<sequence length="312" mass="35668">MGDLSMDRLALKIRIFFLHWLHCRSRSSSLPLVKHFSYKDIKRATGGFGRLIDSSSHGAVYRASFQNGQVSFQVKEVKNLDDQDDDMFFNEVQLLWRLHHRHIVSLVGFSSGPERFLLFENVENGSLKEHLSDPLKSPLNWRTRLQIAIGIAAALEYLHFFCDPPIYHVTLSSSTVFLDEDFNAKLSDIRLLSPVRSKTKIPKPSCSTVCVDETCKKLIFQLGVLILELITGQSSEDGGSELVKWVQESRFRKSIYRVLDPDLGYDYDSQELGGLLRVARLCVNSINKPTVKTPQILRYVQNKIRVNEDDIH</sequence>
<evidence type="ECO:0000313" key="5">
    <source>
        <dbReference type="Proteomes" id="UP000249390"/>
    </source>
</evidence>
<dbReference type="PANTHER" id="PTHR27001">
    <property type="entry name" value="OS01G0253100 PROTEIN"/>
    <property type="match status" value="1"/>
</dbReference>
<evidence type="ECO:0000256" key="1">
    <source>
        <dbReference type="ARBA" id="ARBA00022741"/>
    </source>
</evidence>
<dbReference type="Proteomes" id="UP000249390">
    <property type="component" value="Unassembled WGS sequence"/>
</dbReference>
<dbReference type="Pfam" id="PF07714">
    <property type="entry name" value="PK_Tyr_Ser-Thr"/>
    <property type="match status" value="1"/>
</dbReference>
<keyword evidence="2" id="KW-0067">ATP-binding</keyword>
<evidence type="ECO:0000256" key="2">
    <source>
        <dbReference type="ARBA" id="ARBA00022840"/>
    </source>
</evidence>
<dbReference type="GO" id="GO:0005886">
    <property type="term" value="C:plasma membrane"/>
    <property type="evidence" value="ECO:0007669"/>
    <property type="project" value="TreeGrafter"/>
</dbReference>
<dbReference type="SUPFAM" id="SSF56112">
    <property type="entry name" value="Protein kinase-like (PK-like)"/>
    <property type="match status" value="1"/>
</dbReference>
<dbReference type="InterPro" id="IPR000719">
    <property type="entry name" value="Prot_kinase_dom"/>
</dbReference>
<dbReference type="GO" id="GO:0005524">
    <property type="term" value="F:ATP binding"/>
    <property type="evidence" value="ECO:0007669"/>
    <property type="project" value="UniProtKB-KW"/>
</dbReference>